<dbReference type="InParanoid" id="Q02CA0"/>
<protein>
    <submittedName>
        <fullName evidence="3">Glycosyl transferase, group 1</fullName>
    </submittedName>
</protein>
<proteinExistence type="predicted"/>
<evidence type="ECO:0000313" key="3">
    <source>
        <dbReference type="EMBL" id="ABJ81316.1"/>
    </source>
</evidence>
<keyword evidence="1 3" id="KW-0808">Transferase</keyword>
<dbReference type="EMBL" id="CP000473">
    <property type="protein sequence ID" value="ABJ81316.1"/>
    <property type="molecule type" value="Genomic_DNA"/>
</dbReference>
<accession>Q02CA0</accession>
<dbReference type="PANTHER" id="PTHR46401">
    <property type="entry name" value="GLYCOSYLTRANSFERASE WBBK-RELATED"/>
    <property type="match status" value="1"/>
</dbReference>
<dbReference type="Pfam" id="PF00534">
    <property type="entry name" value="Glycos_transf_1"/>
    <property type="match status" value="1"/>
</dbReference>
<reference evidence="3" key="1">
    <citation type="submission" date="2006-10" db="EMBL/GenBank/DDBJ databases">
        <title>Complete sequence of Solibacter usitatus Ellin6076.</title>
        <authorList>
            <consortium name="US DOE Joint Genome Institute"/>
            <person name="Copeland A."/>
            <person name="Lucas S."/>
            <person name="Lapidus A."/>
            <person name="Barry K."/>
            <person name="Detter J.C."/>
            <person name="Glavina del Rio T."/>
            <person name="Hammon N."/>
            <person name="Israni S."/>
            <person name="Dalin E."/>
            <person name="Tice H."/>
            <person name="Pitluck S."/>
            <person name="Thompson L.S."/>
            <person name="Brettin T."/>
            <person name="Bruce D."/>
            <person name="Han C."/>
            <person name="Tapia R."/>
            <person name="Gilna P."/>
            <person name="Schmutz J."/>
            <person name="Larimer F."/>
            <person name="Land M."/>
            <person name="Hauser L."/>
            <person name="Kyrpides N."/>
            <person name="Mikhailova N."/>
            <person name="Janssen P.H."/>
            <person name="Kuske C.R."/>
            <person name="Richardson P."/>
        </authorList>
    </citation>
    <scope>NUCLEOTIDE SEQUENCE</scope>
    <source>
        <strain evidence="3">Ellin6076</strain>
    </source>
</reference>
<dbReference type="Gene3D" id="3.40.50.2000">
    <property type="entry name" value="Glycogen Phosphorylase B"/>
    <property type="match status" value="2"/>
</dbReference>
<dbReference type="InterPro" id="IPR001296">
    <property type="entry name" value="Glyco_trans_1"/>
</dbReference>
<dbReference type="CDD" id="cd03801">
    <property type="entry name" value="GT4_PimA-like"/>
    <property type="match status" value="1"/>
</dbReference>
<dbReference type="KEGG" id="sus:Acid_0304"/>
<dbReference type="PANTHER" id="PTHR46401:SF2">
    <property type="entry name" value="GLYCOSYLTRANSFERASE WBBK-RELATED"/>
    <property type="match status" value="1"/>
</dbReference>
<organism evidence="3">
    <name type="scientific">Solibacter usitatus (strain Ellin6076)</name>
    <dbReference type="NCBI Taxonomy" id="234267"/>
    <lineage>
        <taxon>Bacteria</taxon>
        <taxon>Pseudomonadati</taxon>
        <taxon>Acidobacteriota</taxon>
        <taxon>Terriglobia</taxon>
        <taxon>Bryobacterales</taxon>
        <taxon>Solibacteraceae</taxon>
        <taxon>Candidatus Solibacter</taxon>
    </lineage>
</organism>
<dbReference type="STRING" id="234267.Acid_0304"/>
<dbReference type="eggNOG" id="COG0438">
    <property type="taxonomic scope" value="Bacteria"/>
</dbReference>
<dbReference type="CAZy" id="GT4">
    <property type="family name" value="Glycosyltransferase Family 4"/>
</dbReference>
<feature type="domain" description="Glycosyl transferase family 1" evidence="2">
    <location>
        <begin position="171"/>
        <end position="321"/>
    </location>
</feature>
<dbReference type="OrthoDB" id="267399at2"/>
<dbReference type="SUPFAM" id="SSF53756">
    <property type="entry name" value="UDP-Glycosyltransferase/glycogen phosphorylase"/>
    <property type="match status" value="1"/>
</dbReference>
<dbReference type="GO" id="GO:0016757">
    <property type="term" value="F:glycosyltransferase activity"/>
    <property type="evidence" value="ECO:0007669"/>
    <property type="project" value="InterPro"/>
</dbReference>
<name>Q02CA0_SOLUE</name>
<evidence type="ECO:0000256" key="1">
    <source>
        <dbReference type="ARBA" id="ARBA00022679"/>
    </source>
</evidence>
<evidence type="ECO:0000259" key="2">
    <source>
        <dbReference type="Pfam" id="PF00534"/>
    </source>
</evidence>
<dbReference type="GO" id="GO:0009103">
    <property type="term" value="P:lipopolysaccharide biosynthetic process"/>
    <property type="evidence" value="ECO:0007669"/>
    <property type="project" value="TreeGrafter"/>
</dbReference>
<sequence length="351" mass="38473">MMDTLTFRFLTSTPQDITRGSGTYVGISVLAGALRDLGHQVDFESPRRHFPVYTVERLWFNRGLRPSPRHNITVGYDMDGYRIAGEPGHVASLKGVIADEVRFESGLTRATMSLQARCERLHVRRASRVVVTSRYSGERAQEMYGLPDFPIVVPELIDLQTWRRHLDAAPAAESSRFTVLYVGRFYRRKRVNLLLDAAVELRAAIPELEIRIVGNGPCDAAWRAHSAQSKLEGTVTWLGDVSRAALAAEYSRADVFCLPSVQEGFGIVLLEAMAAGKAIVAARAAAIPEVVPHATLVDRESGSALAEGILNLYASPALRSSQSAHGLVRVEQFDARCVARLFVEAVSGKSG</sequence>
<dbReference type="HOGENOM" id="CLU_009583_2_5_0"/>
<gene>
    <name evidence="3" type="ordered locus">Acid_0304</name>
</gene>
<dbReference type="AlphaFoldDB" id="Q02CA0"/>